<reference evidence="2" key="1">
    <citation type="journal article" date="2020" name="Nat. Commun.">
        <title>Large-scale genome sequencing of mycorrhizal fungi provides insights into the early evolution of symbiotic traits.</title>
        <authorList>
            <person name="Miyauchi S."/>
            <person name="Kiss E."/>
            <person name="Kuo A."/>
            <person name="Drula E."/>
            <person name="Kohler A."/>
            <person name="Sanchez-Garcia M."/>
            <person name="Morin E."/>
            <person name="Andreopoulos B."/>
            <person name="Barry K.W."/>
            <person name="Bonito G."/>
            <person name="Buee M."/>
            <person name="Carver A."/>
            <person name="Chen C."/>
            <person name="Cichocki N."/>
            <person name="Clum A."/>
            <person name="Culley D."/>
            <person name="Crous P.W."/>
            <person name="Fauchery L."/>
            <person name="Girlanda M."/>
            <person name="Hayes R.D."/>
            <person name="Keri Z."/>
            <person name="LaButti K."/>
            <person name="Lipzen A."/>
            <person name="Lombard V."/>
            <person name="Magnuson J."/>
            <person name="Maillard F."/>
            <person name="Murat C."/>
            <person name="Nolan M."/>
            <person name="Ohm R.A."/>
            <person name="Pangilinan J."/>
            <person name="Pereira M.F."/>
            <person name="Perotto S."/>
            <person name="Peter M."/>
            <person name="Pfister S."/>
            <person name="Riley R."/>
            <person name="Sitrit Y."/>
            <person name="Stielow J.B."/>
            <person name="Szollosi G."/>
            <person name="Zifcakova L."/>
            <person name="Stursova M."/>
            <person name="Spatafora J.W."/>
            <person name="Tedersoo L."/>
            <person name="Vaario L.M."/>
            <person name="Yamada A."/>
            <person name="Yan M."/>
            <person name="Wang P."/>
            <person name="Xu J."/>
            <person name="Bruns T."/>
            <person name="Baldrian P."/>
            <person name="Vilgalys R."/>
            <person name="Dunand C."/>
            <person name="Henrissat B."/>
            <person name="Grigoriev I.V."/>
            <person name="Hibbett D."/>
            <person name="Nagy L.G."/>
            <person name="Martin F.M."/>
        </authorList>
    </citation>
    <scope>NUCLEOTIDE SEQUENCE</scope>
    <source>
        <strain evidence="2">UP504</strain>
    </source>
</reference>
<evidence type="ECO:0000313" key="3">
    <source>
        <dbReference type="Proteomes" id="UP000886523"/>
    </source>
</evidence>
<keyword evidence="3" id="KW-1185">Reference proteome</keyword>
<sequence length="425" mass="45278">MPPVNRGRWLARSRSVPVFPSSWMKNATPIPSRPAKLARTSTTELAHGNNTQNQGRSTSTNAQVAPPKATTLGQAPKVSASKDKDPDHAEPPSEQLHSNDISSHHHHHPTRQPSIKTSENLAAAHIAPRNATALPKAYTPPTPISRLTPVNRRAPKHLRPVPSITFTNLGVTQAPTPPSRSSPQRPLSQNISAPPPGVVGASEPSSLPTPGKPNESRVASAVENASFDTKDDVGVVVIEETPAVLRSKSILMPLANEAKTTEATPPPKPLVDREKNIMASTEGDHKVPIVPGSRAAAPGVFPETRSSLEKPSDYSATAPDGIPSASVNVTRHIPEVTRANDGETTSGINPFVRTPAASHRHTRNHSLGVPKEVPGEPAPKPETNTINPQAGATKTSRRQNDTTEAKPSRVQPPPIILPRSRPFHT</sequence>
<comment type="caution">
    <text evidence="2">The sequence shown here is derived from an EMBL/GenBank/DDBJ whole genome shotgun (WGS) entry which is preliminary data.</text>
</comment>
<dbReference type="Proteomes" id="UP000886523">
    <property type="component" value="Unassembled WGS sequence"/>
</dbReference>
<organism evidence="2 3">
    <name type="scientific">Hydnum rufescens UP504</name>
    <dbReference type="NCBI Taxonomy" id="1448309"/>
    <lineage>
        <taxon>Eukaryota</taxon>
        <taxon>Fungi</taxon>
        <taxon>Dikarya</taxon>
        <taxon>Basidiomycota</taxon>
        <taxon>Agaricomycotina</taxon>
        <taxon>Agaricomycetes</taxon>
        <taxon>Cantharellales</taxon>
        <taxon>Hydnaceae</taxon>
        <taxon>Hydnum</taxon>
    </lineage>
</organism>
<feature type="compositionally biased region" description="Basic and acidic residues" evidence="1">
    <location>
        <begin position="332"/>
        <end position="341"/>
    </location>
</feature>
<accession>A0A9P6B4B1</accession>
<feature type="region of interest" description="Disordered" evidence="1">
    <location>
        <begin position="284"/>
        <end position="425"/>
    </location>
</feature>
<proteinExistence type="predicted"/>
<feature type="compositionally biased region" description="Basic and acidic residues" evidence="1">
    <location>
        <begin position="398"/>
        <end position="407"/>
    </location>
</feature>
<feature type="compositionally biased region" description="Polar residues" evidence="1">
    <location>
        <begin position="164"/>
        <end position="174"/>
    </location>
</feature>
<feature type="compositionally biased region" description="Polar residues" evidence="1">
    <location>
        <begin position="382"/>
        <end position="394"/>
    </location>
</feature>
<feature type="region of interest" description="Disordered" evidence="1">
    <location>
        <begin position="14"/>
        <end position="117"/>
    </location>
</feature>
<dbReference type="AlphaFoldDB" id="A0A9P6B4B1"/>
<protein>
    <submittedName>
        <fullName evidence="2">Uncharacterized protein</fullName>
    </submittedName>
</protein>
<evidence type="ECO:0000313" key="2">
    <source>
        <dbReference type="EMBL" id="KAF9517229.1"/>
    </source>
</evidence>
<name>A0A9P6B4B1_9AGAM</name>
<evidence type="ECO:0000256" key="1">
    <source>
        <dbReference type="SAM" id="MobiDB-lite"/>
    </source>
</evidence>
<feature type="compositionally biased region" description="Basic and acidic residues" evidence="1">
    <location>
        <begin position="80"/>
        <end position="91"/>
    </location>
</feature>
<dbReference type="EMBL" id="MU128933">
    <property type="protein sequence ID" value="KAF9517229.1"/>
    <property type="molecule type" value="Genomic_DNA"/>
</dbReference>
<feature type="region of interest" description="Disordered" evidence="1">
    <location>
        <begin position="130"/>
        <end position="220"/>
    </location>
</feature>
<gene>
    <name evidence="2" type="ORF">BS47DRAFT_548232</name>
</gene>
<feature type="compositionally biased region" description="Polar residues" evidence="1">
    <location>
        <begin position="39"/>
        <end position="63"/>
    </location>
</feature>